<dbReference type="Pfam" id="PF03731">
    <property type="entry name" value="Ku_N"/>
    <property type="match status" value="1"/>
</dbReference>
<dbReference type="EMBL" id="JAWWNJ010000001">
    <property type="protein sequence ID" value="KAK7064784.1"/>
    <property type="molecule type" value="Genomic_DNA"/>
</dbReference>
<dbReference type="SUPFAM" id="SSF100939">
    <property type="entry name" value="SPOC domain-like"/>
    <property type="match status" value="1"/>
</dbReference>
<dbReference type="GO" id="GO:0042162">
    <property type="term" value="F:telomeric DNA binding"/>
    <property type="evidence" value="ECO:0007669"/>
    <property type="project" value="InterPro"/>
</dbReference>
<evidence type="ECO:0000256" key="17">
    <source>
        <dbReference type="ARBA" id="ARBA00031847"/>
    </source>
</evidence>
<keyword evidence="14" id="KW-0233">DNA recombination</keyword>
<keyword evidence="12" id="KW-0779">Telomere</keyword>
<feature type="domain" description="Ku" evidence="19">
    <location>
        <begin position="386"/>
        <end position="521"/>
    </location>
</feature>
<sequence length="887" mass="99368">MPAERAGYTVTMFVVDIGPSMAKLRTHDPEGNELLQEMTNLQWGLQFVKLKIQEMIFNGRKTDQCGVIVFGADKTRNILHKRMKEGYERVLEYIPIGQPNSGTLAKLDALEPSDEAGDPLDAVIVAIETQDDHLGSKKTWTRKLVLVTDGENPIEVDDLPATISRINKLDIGMTIVGIDFDDEEYPYEEEDKSHVKAENEKFYLELVEGLETNSILGTCALALRETVRPDIKITKSVLMGTTLRLGDTDCRPEEALEINIKTSKCTALNRPKSFKKFAEREVLEKGLKKGKKGKKDEDEDKDETEDEDDEKEKENDDMDVDEEPKPTQGKPEKINYSQLKMRTEYYVDRRDRNSDDEGDDVKMEEDVEPEPEEDEQVGPRGMKPGFEEVAKEELIRGFKYGTTYVPCPDGQFNRLPTKKGIDICGFFLAKNFRRELSLGEIQYVWGDPAQPEQQVAISSIAQAMYEKNAMAIARWVTKDGMDAKMGVLAPCIADGIDCLLWSQMPFADDVRKYTFASLDNLISKKGEVLKEHAYIPTEAQLEAMDNFVDAMDLMDAGEKDEEGNRGPWFDTRMSYNPAIHRIKQAQFHAAVVSDLNKNPVPPPHPEILKYFEPPKRALKRARDAIEEVKTEFKVKQVPKKVARQRKDGHVHARDDGDDMLLLDAKPAPKRPGAASQSQSQVNVTVSSADKKGKAKAVNSDDSATEDDSEGEDLLASTAVAMKAKKATPATPAPPPKRNHNPLPTPARSLSPEFDRGLAPGRIIGNARPLDDFKTNIARGDMVSKAVEDLGAVVTEIVLRPFANRRKDEMLECMETLRDTCLKEDEIDAWNSFMKDLRDQCLSEPGNKQFWSLIKETGRKISLISAEEAEENGGSSSISESKAEKFVA</sequence>
<dbReference type="Pfam" id="PF02735">
    <property type="entry name" value="Ku"/>
    <property type="match status" value="1"/>
</dbReference>
<dbReference type="PANTHER" id="PTHR12604:SF4">
    <property type="entry name" value="X-RAY REPAIR CROSS-COMPLEMENTING PROTEIN 5"/>
    <property type="match status" value="1"/>
</dbReference>
<name>A0AAW0EKZ8_9AGAR</name>
<feature type="compositionally biased region" description="Acidic residues" evidence="18">
    <location>
        <begin position="297"/>
        <end position="322"/>
    </location>
</feature>
<feature type="region of interest" description="Disordered" evidence="18">
    <location>
        <begin position="287"/>
        <end position="383"/>
    </location>
</feature>
<dbReference type="Gene3D" id="1.10.1600.10">
    <property type="match status" value="1"/>
</dbReference>
<dbReference type="Gene3D" id="1.25.40.240">
    <property type="entry name" value="Ku, C-terminal domain"/>
    <property type="match status" value="1"/>
</dbReference>
<evidence type="ECO:0000256" key="9">
    <source>
        <dbReference type="ARBA" id="ARBA00022801"/>
    </source>
</evidence>
<dbReference type="InterPro" id="IPR005161">
    <property type="entry name" value="Ku_N"/>
</dbReference>
<evidence type="ECO:0000256" key="18">
    <source>
        <dbReference type="SAM" id="MobiDB-lite"/>
    </source>
</evidence>
<comment type="caution">
    <text evidence="20">The sequence shown here is derived from an EMBL/GenBank/DDBJ whole genome shotgun (WGS) entry which is preliminary data.</text>
</comment>
<feature type="region of interest" description="Disordered" evidence="18">
    <location>
        <begin position="865"/>
        <end position="887"/>
    </location>
</feature>
<evidence type="ECO:0000256" key="13">
    <source>
        <dbReference type="ARBA" id="ARBA00023125"/>
    </source>
</evidence>
<keyword evidence="21" id="KW-1185">Reference proteome</keyword>
<comment type="similarity">
    <text evidence="3">Belongs to the ku80 family.</text>
</comment>
<keyword evidence="16" id="KW-0539">Nucleus</keyword>
<comment type="subcellular location">
    <subcellularLocation>
        <location evidence="2">Chromosome</location>
        <location evidence="2">Telomere</location>
    </subcellularLocation>
    <subcellularLocation>
        <location evidence="1">Nucleus</location>
    </subcellularLocation>
</comment>
<keyword evidence="8" id="KW-0227">DNA damage</keyword>
<evidence type="ECO:0000256" key="7">
    <source>
        <dbReference type="ARBA" id="ARBA00022741"/>
    </source>
</evidence>
<dbReference type="SMART" id="SM00559">
    <property type="entry name" value="Ku78"/>
    <property type="match status" value="1"/>
</dbReference>
<dbReference type="InterPro" id="IPR024193">
    <property type="entry name" value="Ku80"/>
</dbReference>
<accession>A0AAW0EKZ8</accession>
<dbReference type="GO" id="GO:0043564">
    <property type="term" value="C:Ku70:Ku80 complex"/>
    <property type="evidence" value="ECO:0007669"/>
    <property type="project" value="InterPro"/>
</dbReference>
<evidence type="ECO:0000256" key="16">
    <source>
        <dbReference type="ARBA" id="ARBA00023242"/>
    </source>
</evidence>
<keyword evidence="10" id="KW-0347">Helicase</keyword>
<feature type="compositionally biased region" description="Low complexity" evidence="18">
    <location>
        <begin position="673"/>
        <end position="687"/>
    </location>
</feature>
<keyword evidence="6" id="KW-0158">Chromosome</keyword>
<dbReference type="EC" id="3.6.4.12" evidence="4"/>
<evidence type="ECO:0000256" key="12">
    <source>
        <dbReference type="ARBA" id="ARBA00022895"/>
    </source>
</evidence>
<dbReference type="AlphaFoldDB" id="A0AAW0EKZ8"/>
<reference evidence="20 21" key="1">
    <citation type="journal article" date="2024" name="J Genomics">
        <title>Draft genome sequencing and assembly of Favolaschia claudopus CIRM-BRFM 2984 isolated from oak limbs.</title>
        <authorList>
            <person name="Navarro D."/>
            <person name="Drula E."/>
            <person name="Chaduli D."/>
            <person name="Cazenave R."/>
            <person name="Ahrendt S."/>
            <person name="Wang J."/>
            <person name="Lipzen A."/>
            <person name="Daum C."/>
            <person name="Barry K."/>
            <person name="Grigoriev I.V."/>
            <person name="Favel A."/>
            <person name="Rosso M.N."/>
            <person name="Martin F."/>
        </authorList>
    </citation>
    <scope>NUCLEOTIDE SEQUENCE [LARGE SCALE GENOMIC DNA]</scope>
    <source>
        <strain evidence="20 21">CIRM-BRFM 2984</strain>
    </source>
</reference>
<dbReference type="InterPro" id="IPR016194">
    <property type="entry name" value="SPOC-like_C_dom_sf"/>
</dbReference>
<feature type="compositionally biased region" description="Acidic residues" evidence="18">
    <location>
        <begin position="702"/>
        <end position="712"/>
    </location>
</feature>
<evidence type="ECO:0000256" key="1">
    <source>
        <dbReference type="ARBA" id="ARBA00004123"/>
    </source>
</evidence>
<dbReference type="SUPFAM" id="SSF53300">
    <property type="entry name" value="vWA-like"/>
    <property type="match status" value="1"/>
</dbReference>
<dbReference type="Proteomes" id="UP001362999">
    <property type="component" value="Unassembled WGS sequence"/>
</dbReference>
<keyword evidence="13" id="KW-0238">DNA-binding</keyword>
<keyword evidence="11" id="KW-0067">ATP-binding</keyword>
<feature type="region of interest" description="Disordered" evidence="18">
    <location>
        <begin position="637"/>
        <end position="752"/>
    </location>
</feature>
<gene>
    <name evidence="20" type="ORF">R3P38DRAFT_2826385</name>
</gene>
<evidence type="ECO:0000256" key="10">
    <source>
        <dbReference type="ARBA" id="ARBA00022806"/>
    </source>
</evidence>
<proteinExistence type="inferred from homology"/>
<dbReference type="GO" id="GO:0005524">
    <property type="term" value="F:ATP binding"/>
    <property type="evidence" value="ECO:0007669"/>
    <property type="project" value="UniProtKB-KW"/>
</dbReference>
<evidence type="ECO:0000256" key="6">
    <source>
        <dbReference type="ARBA" id="ARBA00022454"/>
    </source>
</evidence>
<dbReference type="GO" id="GO:0000781">
    <property type="term" value="C:chromosome, telomeric region"/>
    <property type="evidence" value="ECO:0007669"/>
    <property type="project" value="UniProtKB-SubCell"/>
</dbReference>
<evidence type="ECO:0000256" key="11">
    <source>
        <dbReference type="ARBA" id="ARBA00022840"/>
    </source>
</evidence>
<keyword evidence="7" id="KW-0547">Nucleotide-binding</keyword>
<dbReference type="InterPro" id="IPR014893">
    <property type="entry name" value="Ku_PK_bind"/>
</dbReference>
<dbReference type="InterPro" id="IPR036465">
    <property type="entry name" value="vWFA_dom_sf"/>
</dbReference>
<dbReference type="InterPro" id="IPR036494">
    <property type="entry name" value="Ku_C_sf"/>
</dbReference>
<dbReference type="PANTHER" id="PTHR12604">
    <property type="entry name" value="KU AUTOANTIGEN DNA HELICASE"/>
    <property type="match status" value="1"/>
</dbReference>
<keyword evidence="15" id="KW-0234">DNA repair</keyword>
<evidence type="ECO:0000256" key="2">
    <source>
        <dbReference type="ARBA" id="ARBA00004574"/>
    </source>
</evidence>
<dbReference type="Gene3D" id="2.40.290.10">
    <property type="match status" value="1"/>
</dbReference>
<evidence type="ECO:0000256" key="3">
    <source>
        <dbReference type="ARBA" id="ARBA00007726"/>
    </source>
</evidence>
<feature type="compositionally biased region" description="Basic and acidic residues" evidence="18">
    <location>
        <begin position="644"/>
        <end position="654"/>
    </location>
</feature>
<evidence type="ECO:0000256" key="14">
    <source>
        <dbReference type="ARBA" id="ARBA00023172"/>
    </source>
</evidence>
<dbReference type="Pfam" id="PF08785">
    <property type="entry name" value="Ku_PK_bind"/>
    <property type="match status" value="1"/>
</dbReference>
<dbReference type="GO" id="GO:0003690">
    <property type="term" value="F:double-stranded DNA binding"/>
    <property type="evidence" value="ECO:0007669"/>
    <property type="project" value="TreeGrafter"/>
</dbReference>
<feature type="compositionally biased region" description="Basic and acidic residues" evidence="18">
    <location>
        <begin position="341"/>
        <end position="355"/>
    </location>
</feature>
<evidence type="ECO:0000313" key="21">
    <source>
        <dbReference type="Proteomes" id="UP001362999"/>
    </source>
</evidence>
<dbReference type="InterPro" id="IPR006164">
    <property type="entry name" value="DNA_bd_Ku70/Ku80"/>
</dbReference>
<dbReference type="GO" id="GO:0006310">
    <property type="term" value="P:DNA recombination"/>
    <property type="evidence" value="ECO:0007669"/>
    <property type="project" value="UniProtKB-KW"/>
</dbReference>
<protein>
    <recommendedName>
        <fullName evidence="5">ATP-dependent DNA helicase II subunit 2</fullName>
        <ecNumber evidence="4">3.6.4.12</ecNumber>
    </recommendedName>
    <alternativeName>
        <fullName evidence="17">ATP-dependent DNA helicase II subunit Ku80</fullName>
    </alternativeName>
</protein>
<evidence type="ECO:0000256" key="8">
    <source>
        <dbReference type="ARBA" id="ARBA00022763"/>
    </source>
</evidence>
<evidence type="ECO:0000259" key="19">
    <source>
        <dbReference type="SMART" id="SM00559"/>
    </source>
</evidence>
<evidence type="ECO:0000256" key="15">
    <source>
        <dbReference type="ARBA" id="ARBA00023204"/>
    </source>
</evidence>
<evidence type="ECO:0000256" key="4">
    <source>
        <dbReference type="ARBA" id="ARBA00012551"/>
    </source>
</evidence>
<dbReference type="FunFam" id="1.10.1600.10:FF:000002">
    <property type="entry name" value="X-ray repair cross-complementing protein 5"/>
    <property type="match status" value="1"/>
</dbReference>
<organism evidence="20 21">
    <name type="scientific">Favolaschia claudopus</name>
    <dbReference type="NCBI Taxonomy" id="2862362"/>
    <lineage>
        <taxon>Eukaryota</taxon>
        <taxon>Fungi</taxon>
        <taxon>Dikarya</taxon>
        <taxon>Basidiomycota</taxon>
        <taxon>Agaricomycotina</taxon>
        <taxon>Agaricomycetes</taxon>
        <taxon>Agaricomycetidae</taxon>
        <taxon>Agaricales</taxon>
        <taxon>Marasmiineae</taxon>
        <taxon>Mycenaceae</taxon>
        <taxon>Favolaschia</taxon>
    </lineage>
</organism>
<dbReference type="SUPFAM" id="SSF101420">
    <property type="entry name" value="C-terminal domain of Ku80"/>
    <property type="match status" value="1"/>
</dbReference>
<evidence type="ECO:0000313" key="20">
    <source>
        <dbReference type="EMBL" id="KAK7064784.1"/>
    </source>
</evidence>
<feature type="compositionally biased region" description="Acidic residues" evidence="18">
    <location>
        <begin position="356"/>
        <end position="376"/>
    </location>
</feature>
<dbReference type="GO" id="GO:0000723">
    <property type="term" value="P:telomere maintenance"/>
    <property type="evidence" value="ECO:0007669"/>
    <property type="project" value="InterPro"/>
</dbReference>
<keyword evidence="9" id="KW-0378">Hydrolase</keyword>
<dbReference type="GO" id="GO:0006303">
    <property type="term" value="P:double-strand break repair via nonhomologous end joining"/>
    <property type="evidence" value="ECO:0007669"/>
    <property type="project" value="InterPro"/>
</dbReference>
<evidence type="ECO:0000256" key="5">
    <source>
        <dbReference type="ARBA" id="ARBA00021792"/>
    </source>
</evidence>
<dbReference type="GO" id="GO:0003678">
    <property type="term" value="F:DNA helicase activity"/>
    <property type="evidence" value="ECO:0007669"/>
    <property type="project" value="UniProtKB-EC"/>
</dbReference>
<dbReference type="GO" id="GO:0003684">
    <property type="term" value="F:damaged DNA binding"/>
    <property type="evidence" value="ECO:0007669"/>
    <property type="project" value="InterPro"/>
</dbReference>
<dbReference type="CDD" id="cd00873">
    <property type="entry name" value="KU80"/>
    <property type="match status" value="1"/>
</dbReference>
<dbReference type="Gene3D" id="3.40.50.410">
    <property type="entry name" value="von Willebrand factor, type A domain"/>
    <property type="match status" value="1"/>
</dbReference>
<dbReference type="GO" id="GO:0016787">
    <property type="term" value="F:hydrolase activity"/>
    <property type="evidence" value="ECO:0007669"/>
    <property type="project" value="UniProtKB-KW"/>
</dbReference>